<dbReference type="EMBL" id="LUCH01018810">
    <property type="protein sequence ID" value="KAF5394363.1"/>
    <property type="molecule type" value="Genomic_DNA"/>
</dbReference>
<dbReference type="Proteomes" id="UP000748531">
    <property type="component" value="Unassembled WGS sequence"/>
</dbReference>
<reference evidence="1" key="1">
    <citation type="submission" date="2019-05" db="EMBL/GenBank/DDBJ databases">
        <title>Annotation for the trematode Paragonimus heterotremus.</title>
        <authorList>
            <person name="Choi Y.-J."/>
        </authorList>
    </citation>
    <scope>NUCLEOTIDE SEQUENCE</scope>
    <source>
        <strain evidence="1">LC</strain>
    </source>
</reference>
<keyword evidence="2" id="KW-1185">Reference proteome</keyword>
<protein>
    <submittedName>
        <fullName evidence="1">Uncharacterized protein</fullName>
    </submittedName>
</protein>
<accession>A0A8J4SYH3</accession>
<organism evidence="1 2">
    <name type="scientific">Paragonimus heterotremus</name>
    <dbReference type="NCBI Taxonomy" id="100268"/>
    <lineage>
        <taxon>Eukaryota</taxon>
        <taxon>Metazoa</taxon>
        <taxon>Spiralia</taxon>
        <taxon>Lophotrochozoa</taxon>
        <taxon>Platyhelminthes</taxon>
        <taxon>Trematoda</taxon>
        <taxon>Digenea</taxon>
        <taxon>Plagiorchiida</taxon>
        <taxon>Troglotremata</taxon>
        <taxon>Troglotrematidae</taxon>
        <taxon>Paragonimus</taxon>
    </lineage>
</organism>
<comment type="caution">
    <text evidence="1">The sequence shown here is derived from an EMBL/GenBank/DDBJ whole genome shotgun (WGS) entry which is preliminary data.</text>
</comment>
<name>A0A8J4SYH3_9TREM</name>
<gene>
    <name evidence="1" type="ORF">PHET_11697</name>
</gene>
<evidence type="ECO:0000313" key="1">
    <source>
        <dbReference type="EMBL" id="KAF5394363.1"/>
    </source>
</evidence>
<proteinExistence type="predicted"/>
<sequence>MCINMKVCANILSIGPLYDLGDTLEFLQICQHSCYVFPKFQIPR</sequence>
<dbReference type="AlphaFoldDB" id="A0A8J4SYH3"/>
<evidence type="ECO:0000313" key="2">
    <source>
        <dbReference type="Proteomes" id="UP000748531"/>
    </source>
</evidence>